<name>A0A368QHV7_SETIT</name>
<accession>A0A368QHV7</accession>
<sequence length="61" mass="7333">MDKRQSGRHYNCLSKCCQVPRNRCASFRNYLSIKKPYDNNCNLFKFGINHSLSLFMMYYLI</sequence>
<protein>
    <submittedName>
        <fullName evidence="1">Uncharacterized protein</fullName>
    </submittedName>
</protein>
<dbReference type="EMBL" id="CM003530">
    <property type="protein sequence ID" value="RCV17529.1"/>
    <property type="molecule type" value="Genomic_DNA"/>
</dbReference>
<reference evidence="1" key="2">
    <citation type="submission" date="2015-07" db="EMBL/GenBank/DDBJ databases">
        <authorList>
            <person name="Noorani M."/>
        </authorList>
    </citation>
    <scope>NUCLEOTIDE SEQUENCE</scope>
    <source>
        <strain evidence="1">Yugu1</strain>
    </source>
</reference>
<dbReference type="AlphaFoldDB" id="A0A368QHV7"/>
<proteinExistence type="predicted"/>
<organism evidence="1">
    <name type="scientific">Setaria italica</name>
    <name type="common">Foxtail millet</name>
    <name type="synonym">Panicum italicum</name>
    <dbReference type="NCBI Taxonomy" id="4555"/>
    <lineage>
        <taxon>Eukaryota</taxon>
        <taxon>Viridiplantae</taxon>
        <taxon>Streptophyta</taxon>
        <taxon>Embryophyta</taxon>
        <taxon>Tracheophyta</taxon>
        <taxon>Spermatophyta</taxon>
        <taxon>Magnoliopsida</taxon>
        <taxon>Liliopsida</taxon>
        <taxon>Poales</taxon>
        <taxon>Poaceae</taxon>
        <taxon>PACMAD clade</taxon>
        <taxon>Panicoideae</taxon>
        <taxon>Panicodae</taxon>
        <taxon>Paniceae</taxon>
        <taxon>Cenchrinae</taxon>
        <taxon>Setaria</taxon>
    </lineage>
</organism>
<gene>
    <name evidence="1" type="ORF">SETIT_3G226900v2</name>
</gene>
<reference evidence="1" key="1">
    <citation type="journal article" date="2012" name="Nat. Biotechnol.">
        <title>Reference genome sequence of the model plant Setaria.</title>
        <authorList>
            <person name="Bennetzen J.L."/>
            <person name="Schmutz J."/>
            <person name="Wang H."/>
            <person name="Percifield R."/>
            <person name="Hawkins J."/>
            <person name="Pontaroli A.C."/>
            <person name="Estep M."/>
            <person name="Feng L."/>
            <person name="Vaughn J.N."/>
            <person name="Grimwood J."/>
            <person name="Jenkins J."/>
            <person name="Barry K."/>
            <person name="Lindquist E."/>
            <person name="Hellsten U."/>
            <person name="Deshpande S."/>
            <person name="Wang X."/>
            <person name="Wu X."/>
            <person name="Mitros T."/>
            <person name="Triplett J."/>
            <person name="Yang X."/>
            <person name="Ye C.Y."/>
            <person name="Mauro-Herrera M."/>
            <person name="Wang L."/>
            <person name="Li P."/>
            <person name="Sharma M."/>
            <person name="Sharma R."/>
            <person name="Ronald P.C."/>
            <person name="Panaud O."/>
            <person name="Kellogg E.A."/>
            <person name="Brutnell T.P."/>
            <person name="Doust A.N."/>
            <person name="Tuskan G.A."/>
            <person name="Rokhsar D."/>
            <person name="Devos K.M."/>
        </authorList>
    </citation>
    <scope>NUCLEOTIDE SEQUENCE [LARGE SCALE GENOMIC DNA]</scope>
    <source>
        <strain evidence="1">Yugu1</strain>
    </source>
</reference>
<evidence type="ECO:0000313" key="1">
    <source>
        <dbReference type="EMBL" id="RCV17529.1"/>
    </source>
</evidence>